<proteinExistence type="predicted"/>
<reference evidence="1 2" key="1">
    <citation type="submission" date="2020-08" db="EMBL/GenBank/DDBJ databases">
        <title>Genomic Encyclopedia of Type Strains, Phase IV (KMG-IV): sequencing the most valuable type-strain genomes for metagenomic binning, comparative biology and taxonomic classification.</title>
        <authorList>
            <person name="Goeker M."/>
        </authorList>
    </citation>
    <scope>NUCLEOTIDE SEQUENCE [LARGE SCALE GENOMIC DNA]</scope>
    <source>
        <strain evidence="1 2">DSM 12252</strain>
    </source>
</reference>
<dbReference type="RefSeq" id="WP_184343551.1">
    <property type="nucleotide sequence ID" value="NZ_JACHIG010000013.1"/>
</dbReference>
<dbReference type="SUPFAM" id="SSF53187">
    <property type="entry name" value="Zn-dependent exopeptidases"/>
    <property type="match status" value="1"/>
</dbReference>
<dbReference type="Gene3D" id="3.40.630.40">
    <property type="entry name" value="Zn-dependent exopeptidases"/>
    <property type="match status" value="1"/>
</dbReference>
<dbReference type="GO" id="GO:0016787">
    <property type="term" value="F:hydrolase activity"/>
    <property type="evidence" value="ECO:0007669"/>
    <property type="project" value="UniProtKB-KW"/>
</dbReference>
<organism evidence="1 2">
    <name type="scientific">Prosthecobacter vanneervenii</name>
    <dbReference type="NCBI Taxonomy" id="48466"/>
    <lineage>
        <taxon>Bacteria</taxon>
        <taxon>Pseudomonadati</taxon>
        <taxon>Verrucomicrobiota</taxon>
        <taxon>Verrucomicrobiia</taxon>
        <taxon>Verrucomicrobiales</taxon>
        <taxon>Verrucomicrobiaceae</taxon>
        <taxon>Prosthecobacter</taxon>
    </lineage>
</organism>
<evidence type="ECO:0000313" key="2">
    <source>
        <dbReference type="Proteomes" id="UP000590740"/>
    </source>
</evidence>
<protein>
    <submittedName>
        <fullName evidence="1">N-formylglutamate amidohydrolase</fullName>
    </submittedName>
</protein>
<name>A0A7W8DMD2_9BACT</name>
<dbReference type="EMBL" id="JACHIG010000013">
    <property type="protein sequence ID" value="MBB5035102.1"/>
    <property type="molecule type" value="Genomic_DNA"/>
</dbReference>
<keyword evidence="1" id="KW-0378">Hydrolase</keyword>
<accession>A0A7W8DMD2</accession>
<dbReference type="Proteomes" id="UP000590740">
    <property type="component" value="Unassembled WGS sequence"/>
</dbReference>
<evidence type="ECO:0000313" key="1">
    <source>
        <dbReference type="EMBL" id="MBB5035102.1"/>
    </source>
</evidence>
<comment type="caution">
    <text evidence="1">The sequence shown here is derived from an EMBL/GenBank/DDBJ whole genome shotgun (WGS) entry which is preliminary data.</text>
</comment>
<dbReference type="AlphaFoldDB" id="A0A7W8DMD2"/>
<sequence length="319" mass="34933">MNHLSAILLTFTCGLGFAGEPTPGSHVYGLRDFIEYIPGDLPLVVAAPHGGHLTPNDLPDRKSGETSADANTQDLARQIANVIHEQTGHHIHLVICRLHRRKLDVNREIMEAAQGDKEAELAWKEHHGFIEQACASAVKRFGVAFLIDLHGHGHPVPHVELGCLQNVQQLAKSDEALNEKECIEGSSLRWIVEHGTHSHAKLLRGPMSFGAILESNGFAATPSLSMPVPTQPFFRGGYTISRHCRSERNVTGLQIETNRPRLRDTAANRLKFAQALFATLESYLPVHIGLGIDGMKTTLAKHHSEAGLEQTKTSDQAPP</sequence>
<gene>
    <name evidence="1" type="ORF">HNQ65_004710</name>
</gene>
<keyword evidence="2" id="KW-1185">Reference proteome</keyword>